<dbReference type="EMBL" id="BARS01011520">
    <property type="protein sequence ID" value="GAF90846.1"/>
    <property type="molecule type" value="Genomic_DNA"/>
</dbReference>
<dbReference type="AlphaFoldDB" id="X0TUH3"/>
<comment type="caution">
    <text evidence="1">The sequence shown here is derived from an EMBL/GenBank/DDBJ whole genome shotgun (WGS) entry which is preliminary data.</text>
</comment>
<gene>
    <name evidence="1" type="ORF">S01H1_20925</name>
</gene>
<name>X0TUH3_9ZZZZ</name>
<sequence length="72" mass="8201">MPKGTIRPDQIEENGFRTTIATAAERSAKITNGFQRRIKNRDFRPSIKAEMKLFNFKIMDIANTLLYSPPGS</sequence>
<reference evidence="1" key="1">
    <citation type="journal article" date="2014" name="Front. Microbiol.">
        <title>High frequency of phylogenetically diverse reductive dehalogenase-homologous genes in deep subseafloor sedimentary metagenomes.</title>
        <authorList>
            <person name="Kawai M."/>
            <person name="Futagami T."/>
            <person name="Toyoda A."/>
            <person name="Takaki Y."/>
            <person name="Nishi S."/>
            <person name="Hori S."/>
            <person name="Arai W."/>
            <person name="Tsubouchi T."/>
            <person name="Morono Y."/>
            <person name="Uchiyama I."/>
            <person name="Ito T."/>
            <person name="Fujiyama A."/>
            <person name="Inagaki F."/>
            <person name="Takami H."/>
        </authorList>
    </citation>
    <scope>NUCLEOTIDE SEQUENCE</scope>
    <source>
        <strain evidence="1">Expedition CK06-06</strain>
    </source>
</reference>
<proteinExistence type="predicted"/>
<organism evidence="1">
    <name type="scientific">marine sediment metagenome</name>
    <dbReference type="NCBI Taxonomy" id="412755"/>
    <lineage>
        <taxon>unclassified sequences</taxon>
        <taxon>metagenomes</taxon>
        <taxon>ecological metagenomes</taxon>
    </lineage>
</organism>
<evidence type="ECO:0000313" key="1">
    <source>
        <dbReference type="EMBL" id="GAF90846.1"/>
    </source>
</evidence>
<accession>X0TUH3</accession>
<protein>
    <submittedName>
        <fullName evidence="1">Uncharacterized protein</fullName>
    </submittedName>
</protein>